<keyword evidence="4" id="KW-1185">Reference proteome</keyword>
<dbReference type="EMBL" id="BSQG01000001">
    <property type="protein sequence ID" value="GLU45952.1"/>
    <property type="molecule type" value="Genomic_DNA"/>
</dbReference>
<evidence type="ECO:0000256" key="2">
    <source>
        <dbReference type="ARBA" id="ARBA00023002"/>
    </source>
</evidence>
<dbReference type="InterPro" id="IPR036291">
    <property type="entry name" value="NAD(P)-bd_dom_sf"/>
</dbReference>
<organism evidence="3 4">
    <name type="scientific">Nocardiopsis ansamitocini</name>
    <dbReference type="NCBI Taxonomy" id="1670832"/>
    <lineage>
        <taxon>Bacteria</taxon>
        <taxon>Bacillati</taxon>
        <taxon>Actinomycetota</taxon>
        <taxon>Actinomycetes</taxon>
        <taxon>Streptosporangiales</taxon>
        <taxon>Nocardiopsidaceae</taxon>
        <taxon>Nocardiopsis</taxon>
    </lineage>
</organism>
<comment type="similarity">
    <text evidence="1">Belongs to the short-chain dehydrogenases/reductases (SDR) family.</text>
</comment>
<comment type="caution">
    <text evidence="3">The sequence shown here is derived from an EMBL/GenBank/DDBJ whole genome shotgun (WGS) entry which is preliminary data.</text>
</comment>
<accession>A0A9W6P2K5</accession>
<dbReference type="Pfam" id="PF00106">
    <property type="entry name" value="adh_short"/>
    <property type="match status" value="1"/>
</dbReference>
<evidence type="ECO:0000256" key="1">
    <source>
        <dbReference type="ARBA" id="ARBA00006484"/>
    </source>
</evidence>
<name>A0A9W6P2K5_9ACTN</name>
<dbReference type="GO" id="GO:0016491">
    <property type="term" value="F:oxidoreductase activity"/>
    <property type="evidence" value="ECO:0007669"/>
    <property type="project" value="UniProtKB-KW"/>
</dbReference>
<sequence length="237" mass="24205">MRIDGARVIVTGASGTLGGLLATELHRRGARLGLMGRDQERLAATAARLGDSPAVGFEAMDVEAGQEAVGVLAERLGGLDAIVLAHGVAAFGAAVDEDDAVNEHLHLVNALSPMALARAAVAAFGDGGGTVAAISAVLVDYPTTGMAAYSASKASFSAWLSVLRAEQRRRGVTVLDVRAPHMETGLTTRPIAGNAPSALPKPYDTAEFAAAVAEAIEKGAGVLSYDPRARSLSSRAH</sequence>
<dbReference type="RefSeq" id="WP_285756824.1">
    <property type="nucleotide sequence ID" value="NZ_BSQG01000001.1"/>
</dbReference>
<proteinExistence type="inferred from homology"/>
<dbReference type="PANTHER" id="PTHR44196:SF1">
    <property type="entry name" value="DEHYDROGENASE_REDUCTASE SDR FAMILY MEMBER 7B"/>
    <property type="match status" value="1"/>
</dbReference>
<dbReference type="CDD" id="cd05233">
    <property type="entry name" value="SDR_c"/>
    <property type="match status" value="1"/>
</dbReference>
<dbReference type="PANTHER" id="PTHR44196">
    <property type="entry name" value="DEHYDROGENASE/REDUCTASE SDR FAMILY MEMBER 7B"/>
    <property type="match status" value="1"/>
</dbReference>
<dbReference type="Proteomes" id="UP001165092">
    <property type="component" value="Unassembled WGS sequence"/>
</dbReference>
<dbReference type="SUPFAM" id="SSF51735">
    <property type="entry name" value="NAD(P)-binding Rossmann-fold domains"/>
    <property type="match status" value="1"/>
</dbReference>
<protein>
    <submittedName>
        <fullName evidence="3">Short-chain dehydrogenase</fullName>
    </submittedName>
</protein>
<gene>
    <name evidence="3" type="ORF">Nans01_03030</name>
</gene>
<dbReference type="InterPro" id="IPR002347">
    <property type="entry name" value="SDR_fam"/>
</dbReference>
<keyword evidence="2" id="KW-0560">Oxidoreductase</keyword>
<evidence type="ECO:0000313" key="3">
    <source>
        <dbReference type="EMBL" id="GLU45952.1"/>
    </source>
</evidence>
<dbReference type="Gene3D" id="3.40.50.720">
    <property type="entry name" value="NAD(P)-binding Rossmann-like Domain"/>
    <property type="match status" value="1"/>
</dbReference>
<reference evidence="3" key="1">
    <citation type="submission" date="2023-02" db="EMBL/GenBank/DDBJ databases">
        <title>Nocardiopsis ansamitocini NBRC 112285.</title>
        <authorList>
            <person name="Ichikawa N."/>
            <person name="Sato H."/>
            <person name="Tonouchi N."/>
        </authorList>
    </citation>
    <scope>NUCLEOTIDE SEQUENCE</scope>
    <source>
        <strain evidence="3">NBRC 112285</strain>
    </source>
</reference>
<dbReference type="AlphaFoldDB" id="A0A9W6P2K5"/>
<dbReference type="GO" id="GO:0016020">
    <property type="term" value="C:membrane"/>
    <property type="evidence" value="ECO:0007669"/>
    <property type="project" value="TreeGrafter"/>
</dbReference>
<evidence type="ECO:0000313" key="4">
    <source>
        <dbReference type="Proteomes" id="UP001165092"/>
    </source>
</evidence>